<evidence type="ECO:0000313" key="6">
    <source>
        <dbReference type="Proteomes" id="UP001596312"/>
    </source>
</evidence>
<accession>A0ABD5UY22</accession>
<dbReference type="Proteomes" id="UP001596312">
    <property type="component" value="Unassembled WGS sequence"/>
</dbReference>
<keyword evidence="2" id="KW-0804">Transcription</keyword>
<gene>
    <name evidence="5" type="ORF">ACFQGH_02535</name>
</gene>
<keyword evidence="1" id="KW-0805">Transcription regulation</keyword>
<feature type="domain" description="HTH bat-type" evidence="3">
    <location>
        <begin position="155"/>
        <end position="206"/>
    </location>
</feature>
<reference evidence="5 6" key="1">
    <citation type="journal article" date="2019" name="Int. J. Syst. Evol. Microbiol.">
        <title>The Global Catalogue of Microorganisms (GCM) 10K type strain sequencing project: providing services to taxonomists for standard genome sequencing and annotation.</title>
        <authorList>
            <consortium name="The Broad Institute Genomics Platform"/>
            <consortium name="The Broad Institute Genome Sequencing Center for Infectious Disease"/>
            <person name="Wu L."/>
            <person name="Ma J."/>
        </authorList>
    </citation>
    <scope>NUCLEOTIDE SEQUENCE [LARGE SCALE GENOMIC DNA]</scope>
    <source>
        <strain evidence="5 6">CGMCC 1.3240</strain>
    </source>
</reference>
<organism evidence="5 6">
    <name type="scientific">Halalkalicoccus tibetensis</name>
    <dbReference type="NCBI Taxonomy" id="175632"/>
    <lineage>
        <taxon>Archaea</taxon>
        <taxon>Methanobacteriati</taxon>
        <taxon>Methanobacteriota</taxon>
        <taxon>Stenosarchaea group</taxon>
        <taxon>Halobacteria</taxon>
        <taxon>Halobacteriales</taxon>
        <taxon>Halococcaceae</taxon>
        <taxon>Halalkalicoccus</taxon>
    </lineage>
</organism>
<comment type="caution">
    <text evidence="5">The sequence shown here is derived from an EMBL/GenBank/DDBJ whole genome shotgun (WGS) entry which is preliminary data.</text>
</comment>
<feature type="domain" description="Bacterioopsin transcriptional activator GAF and HTH associated" evidence="4">
    <location>
        <begin position="19"/>
        <end position="141"/>
    </location>
</feature>
<dbReference type="InterPro" id="IPR031803">
    <property type="entry name" value="BAT_GAF/HTH-assoc"/>
</dbReference>
<sequence>MAAIIQLRVPATNATLGATVASVPEISMEVEQFANGANEAKRPLVWIRAEAFGDVDDALAGDPTVAEHSIVSEVGERRLYELAWADPEGSIFATLEEFGGHLRSAALNGDEWAIEVLFPTRERLSRMYDSRADDGIEMTVDSIYELSDSTPVQSLTDNQRRTLETALSGGYYDIPRETSLTDLSDELEVSHQALSERLRRAHKHLVSTALRGHSMGDAESEPEVTRP</sequence>
<dbReference type="Pfam" id="PF04967">
    <property type="entry name" value="HTH_10"/>
    <property type="match status" value="1"/>
</dbReference>
<evidence type="ECO:0000259" key="3">
    <source>
        <dbReference type="Pfam" id="PF04967"/>
    </source>
</evidence>
<dbReference type="AlphaFoldDB" id="A0ABD5UY22"/>
<name>A0ABD5UY22_9EURY</name>
<dbReference type="RefSeq" id="WP_340602578.1">
    <property type="nucleotide sequence ID" value="NZ_JBBMXV010000001.1"/>
</dbReference>
<dbReference type="Pfam" id="PF15915">
    <property type="entry name" value="BAT"/>
    <property type="match status" value="1"/>
</dbReference>
<evidence type="ECO:0000256" key="2">
    <source>
        <dbReference type="ARBA" id="ARBA00023163"/>
    </source>
</evidence>
<dbReference type="InterPro" id="IPR007050">
    <property type="entry name" value="HTH_bacterioopsin"/>
</dbReference>
<evidence type="ECO:0000313" key="5">
    <source>
        <dbReference type="EMBL" id="MFC6904073.1"/>
    </source>
</evidence>
<dbReference type="PANTHER" id="PTHR34236">
    <property type="entry name" value="DIMETHYL SULFOXIDE REDUCTASE TRANSCRIPTIONAL ACTIVATOR"/>
    <property type="match status" value="1"/>
</dbReference>
<dbReference type="EMBL" id="JBHSXQ010000001">
    <property type="protein sequence ID" value="MFC6904073.1"/>
    <property type="molecule type" value="Genomic_DNA"/>
</dbReference>
<dbReference type="PANTHER" id="PTHR34236:SF1">
    <property type="entry name" value="DIMETHYL SULFOXIDE REDUCTASE TRANSCRIPTIONAL ACTIVATOR"/>
    <property type="match status" value="1"/>
</dbReference>
<evidence type="ECO:0000259" key="4">
    <source>
        <dbReference type="Pfam" id="PF15915"/>
    </source>
</evidence>
<evidence type="ECO:0000256" key="1">
    <source>
        <dbReference type="ARBA" id="ARBA00023015"/>
    </source>
</evidence>
<keyword evidence="6" id="KW-1185">Reference proteome</keyword>
<protein>
    <submittedName>
        <fullName evidence="5">Helix-turn-helix domain-containing protein</fullName>
    </submittedName>
</protein>
<proteinExistence type="predicted"/>